<dbReference type="EMBL" id="CP147846">
    <property type="protein sequence ID" value="WXG67638.1"/>
    <property type="molecule type" value="Genomic_DNA"/>
</dbReference>
<protein>
    <submittedName>
        <fullName evidence="1">Uncharacterized protein</fullName>
    </submittedName>
</protein>
<reference evidence="1 2" key="1">
    <citation type="submission" date="2024-03" db="EMBL/GenBank/DDBJ databases">
        <title>Natural products discovery in diverse microorganisms through a two-stage MS feature dereplication strategy.</title>
        <authorList>
            <person name="Zhang R."/>
        </authorList>
    </citation>
    <scope>NUCLEOTIDE SEQUENCE [LARGE SCALE GENOMIC DNA]</scope>
    <source>
        <strain evidence="1 2">18930</strain>
    </source>
</reference>
<organism evidence="1 2">
    <name type="scientific">Rhodococcus sovatensis</name>
    <dbReference type="NCBI Taxonomy" id="1805840"/>
    <lineage>
        <taxon>Bacteria</taxon>
        <taxon>Bacillati</taxon>
        <taxon>Actinomycetota</taxon>
        <taxon>Actinomycetes</taxon>
        <taxon>Mycobacteriales</taxon>
        <taxon>Nocardiaceae</taxon>
        <taxon>Rhodococcus</taxon>
    </lineage>
</organism>
<dbReference type="Proteomes" id="UP001432000">
    <property type="component" value="Chromosome"/>
</dbReference>
<evidence type="ECO:0000313" key="1">
    <source>
        <dbReference type="EMBL" id="WXG67638.1"/>
    </source>
</evidence>
<sequence length="83" mass="8551">MNSNANMPVTIAEQAGSEQVVVTVQTESMVKSANTPAWSLDGTRLNLGTPCGEGIVGYCEGSYSIVVPAGTEVHVNGAPAKTR</sequence>
<gene>
    <name evidence="1" type="ORF">WDS16_20755</name>
</gene>
<accession>A0ABZ2PEW5</accession>
<keyword evidence="2" id="KW-1185">Reference proteome</keyword>
<dbReference type="RefSeq" id="WP_338887326.1">
    <property type="nucleotide sequence ID" value="NZ_CP147846.1"/>
</dbReference>
<name>A0ABZ2PEW5_9NOCA</name>
<proteinExistence type="predicted"/>
<evidence type="ECO:0000313" key="2">
    <source>
        <dbReference type="Proteomes" id="UP001432000"/>
    </source>
</evidence>